<sequence length="19" mass="2212">MKGCFGSWAIFWPLLKTLL</sequence>
<accession>A0A0E9RB68</accession>
<proteinExistence type="predicted"/>
<protein>
    <submittedName>
        <fullName evidence="1">Uncharacterized protein</fullName>
    </submittedName>
</protein>
<evidence type="ECO:0000313" key="1">
    <source>
        <dbReference type="EMBL" id="JAH25598.1"/>
    </source>
</evidence>
<reference evidence="1" key="2">
    <citation type="journal article" date="2015" name="Fish Shellfish Immunol.">
        <title>Early steps in the European eel (Anguilla anguilla)-Vibrio vulnificus interaction in the gills: Role of the RtxA13 toxin.</title>
        <authorList>
            <person name="Callol A."/>
            <person name="Pajuelo D."/>
            <person name="Ebbesson L."/>
            <person name="Teles M."/>
            <person name="MacKenzie S."/>
            <person name="Amaro C."/>
        </authorList>
    </citation>
    <scope>NUCLEOTIDE SEQUENCE</scope>
</reference>
<dbReference type="EMBL" id="GBXM01082979">
    <property type="protein sequence ID" value="JAH25598.1"/>
    <property type="molecule type" value="Transcribed_RNA"/>
</dbReference>
<name>A0A0E9RB68_ANGAN</name>
<reference evidence="1" key="1">
    <citation type="submission" date="2014-11" db="EMBL/GenBank/DDBJ databases">
        <authorList>
            <person name="Amaro Gonzalez C."/>
        </authorList>
    </citation>
    <scope>NUCLEOTIDE SEQUENCE</scope>
</reference>
<organism evidence="1">
    <name type="scientific">Anguilla anguilla</name>
    <name type="common">European freshwater eel</name>
    <name type="synonym">Muraena anguilla</name>
    <dbReference type="NCBI Taxonomy" id="7936"/>
    <lineage>
        <taxon>Eukaryota</taxon>
        <taxon>Metazoa</taxon>
        <taxon>Chordata</taxon>
        <taxon>Craniata</taxon>
        <taxon>Vertebrata</taxon>
        <taxon>Euteleostomi</taxon>
        <taxon>Actinopterygii</taxon>
        <taxon>Neopterygii</taxon>
        <taxon>Teleostei</taxon>
        <taxon>Anguilliformes</taxon>
        <taxon>Anguillidae</taxon>
        <taxon>Anguilla</taxon>
    </lineage>
</organism>
<dbReference type="AlphaFoldDB" id="A0A0E9RB68"/>